<dbReference type="InterPro" id="IPR016181">
    <property type="entry name" value="Acyl_CoA_acyltransferase"/>
</dbReference>
<dbReference type="EMBL" id="CP034951">
    <property type="protein sequence ID" value="QAA83276.1"/>
    <property type="molecule type" value="Genomic_DNA"/>
</dbReference>
<dbReference type="AlphaFoldDB" id="A0A410G7Q3"/>
<dbReference type="Proteomes" id="UP000285517">
    <property type="component" value="Chromosome"/>
</dbReference>
<reference evidence="1 2" key="1">
    <citation type="submission" date="2019-01" db="EMBL/GenBank/DDBJ databases">
        <title>Complete genome sequencing of Aequorivita sp. H23M31.</title>
        <authorList>
            <person name="Bae J.-W."/>
        </authorList>
    </citation>
    <scope>NUCLEOTIDE SEQUENCE [LARGE SCALE GENOMIC DNA]</scope>
    <source>
        <strain evidence="1 2">H23M31</strain>
    </source>
</reference>
<protein>
    <submittedName>
        <fullName evidence="1">GNAT family N-acetyltransferase</fullName>
    </submittedName>
</protein>
<gene>
    <name evidence="1" type="ORF">EI546_14790</name>
</gene>
<proteinExistence type="predicted"/>
<accession>A0A410G7Q3</accession>
<keyword evidence="1" id="KW-0808">Transferase</keyword>
<dbReference type="GO" id="GO:0016740">
    <property type="term" value="F:transferase activity"/>
    <property type="evidence" value="ECO:0007669"/>
    <property type="project" value="UniProtKB-KW"/>
</dbReference>
<name>A0A410G7Q3_9FLAO</name>
<evidence type="ECO:0000313" key="1">
    <source>
        <dbReference type="EMBL" id="QAA83276.1"/>
    </source>
</evidence>
<dbReference type="KEGG" id="aev:EI546_14790"/>
<evidence type="ECO:0000313" key="2">
    <source>
        <dbReference type="Proteomes" id="UP000285517"/>
    </source>
</evidence>
<organism evidence="1 2">
    <name type="scientific">Aequorivita ciconiae</name>
    <dbReference type="NCBI Taxonomy" id="2494375"/>
    <lineage>
        <taxon>Bacteria</taxon>
        <taxon>Pseudomonadati</taxon>
        <taxon>Bacteroidota</taxon>
        <taxon>Flavobacteriia</taxon>
        <taxon>Flavobacteriales</taxon>
        <taxon>Flavobacteriaceae</taxon>
        <taxon>Aequorivita</taxon>
    </lineage>
</organism>
<dbReference type="Gene3D" id="3.40.630.30">
    <property type="match status" value="1"/>
</dbReference>
<dbReference type="OrthoDB" id="9808687at2"/>
<dbReference type="SUPFAM" id="SSF55729">
    <property type="entry name" value="Acyl-CoA N-acyltransferases (Nat)"/>
    <property type="match status" value="1"/>
</dbReference>
<keyword evidence="2" id="KW-1185">Reference proteome</keyword>
<sequence length="325" mass="37540">MDKYKVRKYQPSDKPDWDSFVKNAKNATFLFHRDFMDYHSDRFEDFSLVVFSEEKLVAVIPANLKAGVLHSHQGLSYGGLVLGKKTTFPEALAIFQSLLIFLKTEGILTLNLKLLPKIYNQLPSDEIDYLLFLIKAKLSRRDLSSCVFNENKLKIESSNRLRGIKKGEKNKLQIREESTFDSFWEEVLEPNLKKVHNQNPVHSVPEINLLKSYFPENIRQFNVYKDNQIVAGTTIFETSEVAHAQYISANAIGRKTGGLDFLFHYLLNYFSNKRYFDFGISNESQGLKVNTGLIKWKESFGGRGIVHDFYEIDTDNHHLLNEVLL</sequence>